<dbReference type="EMBL" id="CP012509">
    <property type="protein sequence ID" value="ALB24364.1"/>
    <property type="molecule type" value="Genomic_DNA"/>
</dbReference>
<dbReference type="InterPro" id="IPR000792">
    <property type="entry name" value="Tscrpt_reg_LuxR_C"/>
</dbReference>
<organism evidence="1 2">
    <name type="scientific">Piscirickettsia salmonis</name>
    <dbReference type="NCBI Taxonomy" id="1238"/>
    <lineage>
        <taxon>Bacteria</taxon>
        <taxon>Pseudomonadati</taxon>
        <taxon>Pseudomonadota</taxon>
        <taxon>Gammaproteobacteria</taxon>
        <taxon>Thiotrichales</taxon>
        <taxon>Piscirickettsiaceae</taxon>
        <taxon>Piscirickettsia</taxon>
    </lineage>
</organism>
<name>A0A1L6TIC9_PISSA</name>
<dbReference type="Proteomes" id="UP000029558">
    <property type="component" value="Plasmid pPSB1-1"/>
</dbReference>
<evidence type="ECO:0000313" key="2">
    <source>
        <dbReference type="Proteomes" id="UP000029558"/>
    </source>
</evidence>
<reference evidence="1 2" key="1">
    <citation type="journal article" date="2014" name="Genome Announc.">
        <title>Comparative Genome Analysis of Two Isolates of the Fish Pathogen Piscirickettsia salmonis from Different Hosts Reveals Major Differences in Virulence-Associated Secretion Systems.</title>
        <authorList>
            <person name="Bohle H."/>
            <person name="Henriquez P."/>
            <person name="Grothusen H."/>
            <person name="Navas E."/>
            <person name="Sandoval A."/>
            <person name="Bustamante F."/>
            <person name="Bustos P."/>
            <person name="Mancilla M."/>
        </authorList>
    </citation>
    <scope>NUCLEOTIDE SEQUENCE [LARGE SCALE GENOMIC DNA]</scope>
    <source>
        <strain evidence="2">B1-32597</strain>
    </source>
</reference>
<dbReference type="PANTHER" id="PTHR38436:SF1">
    <property type="entry name" value="ESTER CYCLASE"/>
    <property type="match status" value="1"/>
</dbReference>
<dbReference type="GO" id="GO:0030638">
    <property type="term" value="P:polyketide metabolic process"/>
    <property type="evidence" value="ECO:0007669"/>
    <property type="project" value="InterPro"/>
</dbReference>
<dbReference type="InterPro" id="IPR036388">
    <property type="entry name" value="WH-like_DNA-bd_sf"/>
</dbReference>
<protein>
    <submittedName>
        <fullName evidence="1">Transcription regulator LuxR</fullName>
    </submittedName>
</protein>
<dbReference type="PANTHER" id="PTHR38436">
    <property type="entry name" value="POLYKETIDE CYCLASE SNOAL-LIKE DOMAIN"/>
    <property type="match status" value="1"/>
</dbReference>
<keyword evidence="1" id="KW-0614">Plasmid</keyword>
<dbReference type="InterPro" id="IPR009959">
    <property type="entry name" value="Cyclase_SnoaL-like"/>
</dbReference>
<dbReference type="Pfam" id="PF00196">
    <property type="entry name" value="GerE"/>
    <property type="match status" value="1"/>
</dbReference>
<dbReference type="SUPFAM" id="SSF46894">
    <property type="entry name" value="C-terminal effector domain of the bipartite response regulators"/>
    <property type="match status" value="1"/>
</dbReference>
<dbReference type="SMART" id="SM00421">
    <property type="entry name" value="HTH_LUXR"/>
    <property type="match status" value="1"/>
</dbReference>
<dbReference type="SUPFAM" id="SSF54427">
    <property type="entry name" value="NTF2-like"/>
    <property type="match status" value="1"/>
</dbReference>
<dbReference type="GO" id="GO:0006355">
    <property type="term" value="P:regulation of DNA-templated transcription"/>
    <property type="evidence" value="ECO:0007669"/>
    <property type="project" value="InterPro"/>
</dbReference>
<dbReference type="GO" id="GO:0003677">
    <property type="term" value="F:DNA binding"/>
    <property type="evidence" value="ECO:0007669"/>
    <property type="project" value="InterPro"/>
</dbReference>
<dbReference type="InterPro" id="IPR016032">
    <property type="entry name" value="Sig_transdc_resp-reg_C-effctor"/>
</dbReference>
<dbReference type="Gene3D" id="3.10.450.50">
    <property type="match status" value="1"/>
</dbReference>
<evidence type="ECO:0000313" key="1">
    <source>
        <dbReference type="EMBL" id="ALB24364.1"/>
    </source>
</evidence>
<dbReference type="AlphaFoldDB" id="A0A1L6TIC9"/>
<dbReference type="OrthoDB" id="129343at2"/>
<geneLocation type="plasmid" evidence="1 2">
    <name>pPSB1-1</name>
</geneLocation>
<gene>
    <name evidence="1" type="primary">luxR</name>
    <name evidence="1" type="ORF">KU39_1p23</name>
</gene>
<dbReference type="RefSeq" id="WP_036775038.1">
    <property type="nucleotide sequence ID" value="NZ_CP012509.1"/>
</dbReference>
<accession>A0A1L6TIC9</accession>
<sequence>MINKIYGKARNKKEIITDFSNDCWNGKVLGVIDDVLTPQTIVESPIKVTTGACNFKNLISLWVDAFPDLVYIQDEILYDCYANRVVCRWKVKGIHAGDFYGIPATNRRIDYRGTTFFTVINGKIVNYYADVNLQDIISQINDQNKIKTNAVESANDYLCKTIEQLIGYSLSRRRIECLSLYLMRMTKVKIGEILFISENTVKTHISQTLDAMNVKKYDELLENLISSNSLNLFLSLGARLIQSSIY</sequence>
<dbReference type="Gene3D" id="1.10.10.10">
    <property type="entry name" value="Winged helix-like DNA-binding domain superfamily/Winged helix DNA-binding domain"/>
    <property type="match status" value="1"/>
</dbReference>
<dbReference type="InterPro" id="IPR032710">
    <property type="entry name" value="NTF2-like_dom_sf"/>
</dbReference>
<proteinExistence type="predicted"/>
<dbReference type="Pfam" id="PF07366">
    <property type="entry name" value="SnoaL"/>
    <property type="match status" value="1"/>
</dbReference>